<feature type="domain" description="Winged helix-turn helix" evidence="1">
    <location>
        <begin position="96"/>
        <end position="154"/>
    </location>
</feature>
<evidence type="ECO:0000313" key="2">
    <source>
        <dbReference type="EMBL" id="XDQ08189.1"/>
    </source>
</evidence>
<evidence type="ECO:0000259" key="1">
    <source>
        <dbReference type="Pfam" id="PF13592"/>
    </source>
</evidence>
<dbReference type="Pfam" id="PF13592">
    <property type="entry name" value="HTH_33"/>
    <property type="match status" value="1"/>
</dbReference>
<proteinExistence type="predicted"/>
<dbReference type="EMBL" id="CP163432">
    <property type="protein sequence ID" value="XDQ08189.1"/>
    <property type="molecule type" value="Genomic_DNA"/>
</dbReference>
<gene>
    <name evidence="2" type="ORF">AB5J55_00095</name>
</gene>
<sequence length="233" mass="26143">MRYPQGGGLTAERQHFREELRLQAAERFARGEASSVIAKDLRVSVRSVQRWRQAWEEAGPRALRSQGPASLPRLSQKQFTQLEAELAKGPAAHGWEDQRWTLSRVKTVIGRRFHLTYTIQGVRKLLVRNGWSCQVPARRAIERDDDAVAGWVKEVWPCAEDSRRPVEPPAPTGTGLLDSRLAAARTLFDTGAHRKLLADLPGLLADAHALEVGMPRHVLVTSLRWTGRPSRGR</sequence>
<dbReference type="SUPFAM" id="SSF46689">
    <property type="entry name" value="Homeodomain-like"/>
    <property type="match status" value="1"/>
</dbReference>
<dbReference type="InterPro" id="IPR009057">
    <property type="entry name" value="Homeodomain-like_sf"/>
</dbReference>
<organism evidence="2">
    <name type="scientific">Streptomyces sp. R11</name>
    <dbReference type="NCBI Taxonomy" id="3238625"/>
    <lineage>
        <taxon>Bacteria</taxon>
        <taxon>Bacillati</taxon>
        <taxon>Actinomycetota</taxon>
        <taxon>Actinomycetes</taxon>
        <taxon>Kitasatosporales</taxon>
        <taxon>Streptomycetaceae</taxon>
        <taxon>Streptomyces</taxon>
    </lineage>
</organism>
<dbReference type="AlphaFoldDB" id="A0AB39MQA7"/>
<dbReference type="InterPro" id="IPR025959">
    <property type="entry name" value="Winged_HTH_dom"/>
</dbReference>
<name>A0AB39MQA7_9ACTN</name>
<reference evidence="2" key="1">
    <citation type="submission" date="2024-07" db="EMBL/GenBank/DDBJ databases">
        <authorList>
            <person name="Yu S.T."/>
        </authorList>
    </citation>
    <scope>NUCLEOTIDE SEQUENCE</scope>
    <source>
        <strain evidence="2">R11</strain>
    </source>
</reference>
<dbReference type="Pfam" id="PF13384">
    <property type="entry name" value="HTH_23"/>
    <property type="match status" value="1"/>
</dbReference>
<dbReference type="RefSeq" id="WP_369268650.1">
    <property type="nucleotide sequence ID" value="NZ_CP163432.1"/>
</dbReference>
<protein>
    <submittedName>
        <fullName evidence="2">Winged helix-turn-helix domain-containing protein</fullName>
    </submittedName>
</protein>
<accession>A0AB39MQA7</accession>